<organism evidence="7 8">
    <name type="scientific">Selenomonas ruminantium</name>
    <dbReference type="NCBI Taxonomy" id="971"/>
    <lineage>
        <taxon>Bacteria</taxon>
        <taxon>Bacillati</taxon>
        <taxon>Bacillota</taxon>
        <taxon>Negativicutes</taxon>
        <taxon>Selenomonadales</taxon>
        <taxon>Selenomonadaceae</taxon>
        <taxon>Selenomonas</taxon>
    </lineage>
</organism>
<evidence type="ECO:0000256" key="4">
    <source>
        <dbReference type="ARBA" id="ARBA00023139"/>
    </source>
</evidence>
<sequence>MKKKLWLIAAVVVLGIITAAVSFSGAAGNDGKTIKVGASPVPHAELLEQVKPILKEQGINLEIVEFEDYIQPNLVLNDKELDANFFQTEPYLRNFMEEHKECKLVNVAPIHIEPMGIYSRKIKSLTELADGATISIPNDPINTGRALRLVESAGLIKLRNGVGDTATVQDITENPKHLKFAEVEAAQTPRTLEDVAAAVINANYAIQVDLISGRDALFVEPYTSPYANFITVRIGDENRPEIKALVTALQSEKIKNFIAEKYKGAVVAAF</sequence>
<reference evidence="7 8" key="1">
    <citation type="submission" date="2016-10" db="EMBL/GenBank/DDBJ databases">
        <authorList>
            <person name="de Groot N.N."/>
        </authorList>
    </citation>
    <scope>NUCLEOTIDE SEQUENCE [LARGE SCALE GENOMIC DNA]</scope>
    <source>
        <strain evidence="7 8">L14</strain>
    </source>
</reference>
<dbReference type="SUPFAM" id="SSF53850">
    <property type="entry name" value="Periplasmic binding protein-like II"/>
    <property type="match status" value="1"/>
</dbReference>
<keyword evidence="3" id="KW-0472">Membrane</keyword>
<dbReference type="GO" id="GO:0016020">
    <property type="term" value="C:membrane"/>
    <property type="evidence" value="ECO:0007669"/>
    <property type="project" value="UniProtKB-SubCell"/>
</dbReference>
<dbReference type="PANTHER" id="PTHR30429:SF0">
    <property type="entry name" value="METHIONINE-BINDING LIPOPROTEIN METQ"/>
    <property type="match status" value="1"/>
</dbReference>
<keyword evidence="2" id="KW-0732">Signal</keyword>
<evidence type="ECO:0000313" key="8">
    <source>
        <dbReference type="Proteomes" id="UP000183843"/>
    </source>
</evidence>
<name>A0A1I0VCR6_SELRU</name>
<evidence type="ECO:0000256" key="5">
    <source>
        <dbReference type="ARBA" id="ARBA00023288"/>
    </source>
</evidence>
<accession>A0A1I0VCR6</accession>
<dbReference type="CDD" id="cd13597">
    <property type="entry name" value="PBP2_lipoprotein_Tp32"/>
    <property type="match status" value="1"/>
</dbReference>
<evidence type="ECO:0000256" key="2">
    <source>
        <dbReference type="ARBA" id="ARBA00022729"/>
    </source>
</evidence>
<comment type="subcellular location">
    <subcellularLocation>
        <location evidence="1">Membrane</location>
        <topology evidence="1">Lipid-anchor</topology>
    </subcellularLocation>
</comment>
<dbReference type="RefSeq" id="WP_074812374.1">
    <property type="nucleotide sequence ID" value="NZ_FOJX01000001.1"/>
</dbReference>
<dbReference type="Proteomes" id="UP000183843">
    <property type="component" value="Unassembled WGS sequence"/>
</dbReference>
<dbReference type="EMBL" id="FOJX01000001">
    <property type="protein sequence ID" value="SFA73810.1"/>
    <property type="molecule type" value="Genomic_DNA"/>
</dbReference>
<dbReference type="PANTHER" id="PTHR30429">
    <property type="entry name" value="D-METHIONINE-BINDING LIPOPROTEIN METQ"/>
    <property type="match status" value="1"/>
</dbReference>
<dbReference type="InterPro" id="IPR004872">
    <property type="entry name" value="Lipoprotein_NlpA"/>
</dbReference>
<proteinExistence type="inferred from homology"/>
<dbReference type="AlphaFoldDB" id="A0A1I0VCR6"/>
<evidence type="ECO:0000256" key="6">
    <source>
        <dbReference type="PIRNR" id="PIRNR002854"/>
    </source>
</evidence>
<keyword evidence="4" id="KW-0564">Palmitate</keyword>
<dbReference type="Gene3D" id="3.40.190.10">
    <property type="entry name" value="Periplasmic binding protein-like II"/>
    <property type="match status" value="2"/>
</dbReference>
<evidence type="ECO:0000256" key="1">
    <source>
        <dbReference type="ARBA" id="ARBA00004635"/>
    </source>
</evidence>
<evidence type="ECO:0000256" key="3">
    <source>
        <dbReference type="ARBA" id="ARBA00023136"/>
    </source>
</evidence>
<dbReference type="Pfam" id="PF03180">
    <property type="entry name" value="Lipoprotein_9"/>
    <property type="match status" value="1"/>
</dbReference>
<gene>
    <name evidence="7" type="ORF">SAMN05216587_101473</name>
</gene>
<evidence type="ECO:0000313" key="7">
    <source>
        <dbReference type="EMBL" id="SFA73810.1"/>
    </source>
</evidence>
<dbReference type="PIRSF" id="PIRSF002854">
    <property type="entry name" value="MetQ"/>
    <property type="match status" value="1"/>
</dbReference>
<keyword evidence="5 6" id="KW-0449">Lipoprotein</keyword>
<protein>
    <recommendedName>
        <fullName evidence="6">Lipoprotein</fullName>
    </recommendedName>
</protein>
<comment type="similarity">
    <text evidence="6">Belongs to the nlpA lipoprotein family.</text>
</comment>